<feature type="transmembrane region" description="Helical" evidence="1">
    <location>
        <begin position="33"/>
        <end position="60"/>
    </location>
</feature>
<dbReference type="GeneID" id="41594553"/>
<sequence>MVEVLWFEDIEPLKQPVFDFPLLGRISMKQMGIVGSASIIALASRDILIAMASLTIALFVAMTRYRAVSMDELIYSLILYGMKHKVKPSIEIIFRYVNELLLNNGYSRIILARMVNKICKEIRCRLDKKYAYSSNGKGMRGHEDSIIILNSNTVRLRLRLITKDGRAIANRLARIYLDDDLLTNITSDNNGELDVILSLTSTKNSNLRVYVDGYSKPLLEKVVTVISA</sequence>
<keyword evidence="1" id="KW-1133">Transmembrane helix</keyword>
<dbReference type="AlphaFoldDB" id="A0A2K5APU1"/>
<accession>A0A2K5APU1</accession>
<proteinExistence type="predicted"/>
<keyword evidence="1" id="KW-0472">Membrane</keyword>
<dbReference type="RefSeq" id="WP_103287530.1">
    <property type="nucleotide sequence ID" value="NZ_LT981265.1"/>
</dbReference>
<name>A0A2K5APU1_9ARCH</name>
<reference evidence="3" key="1">
    <citation type="submission" date="2018-01" db="EMBL/GenBank/DDBJ databases">
        <authorList>
            <person name="Kerou L M."/>
        </authorList>
    </citation>
    <scope>NUCLEOTIDE SEQUENCE [LARGE SCALE GENOMIC DNA]</scope>
    <source>
        <strain evidence="3">SCU2</strain>
    </source>
</reference>
<organism evidence="2 3">
    <name type="scientific">Candidatus Nitrosocaldus cavascurensis</name>
    <dbReference type="NCBI Taxonomy" id="2058097"/>
    <lineage>
        <taxon>Archaea</taxon>
        <taxon>Nitrososphaerota</taxon>
        <taxon>Nitrososphaeria</taxon>
        <taxon>Candidatus Nitrosocaldales</taxon>
        <taxon>Candidatus Nitrosocaldaceae</taxon>
        <taxon>Candidatus Nitrosocaldus</taxon>
    </lineage>
</organism>
<keyword evidence="3" id="KW-1185">Reference proteome</keyword>
<evidence type="ECO:0000313" key="3">
    <source>
        <dbReference type="Proteomes" id="UP000236248"/>
    </source>
</evidence>
<dbReference type="Proteomes" id="UP000236248">
    <property type="component" value="Chromosome NCAV"/>
</dbReference>
<dbReference type="KEGG" id="ncv:NCAV_0460"/>
<gene>
    <name evidence="2" type="ORF">NCAV_0460</name>
</gene>
<protein>
    <submittedName>
        <fullName evidence="2">Uncharacterized protein</fullName>
    </submittedName>
</protein>
<dbReference type="EMBL" id="LT981265">
    <property type="protein sequence ID" value="SPC33654.1"/>
    <property type="molecule type" value="Genomic_DNA"/>
</dbReference>
<keyword evidence="1" id="KW-0812">Transmembrane</keyword>
<evidence type="ECO:0000256" key="1">
    <source>
        <dbReference type="SAM" id="Phobius"/>
    </source>
</evidence>
<evidence type="ECO:0000313" key="2">
    <source>
        <dbReference type="EMBL" id="SPC33654.1"/>
    </source>
</evidence>